<proteinExistence type="predicted"/>
<dbReference type="PANTHER" id="PTHR32063:SF78">
    <property type="entry name" value="ACRB_ACRD_ACRF FAMILY PROTEIN"/>
    <property type="match status" value="1"/>
</dbReference>
<evidence type="ECO:0000256" key="7">
    <source>
        <dbReference type="ARBA" id="ARBA00023136"/>
    </source>
</evidence>
<evidence type="ECO:0000256" key="6">
    <source>
        <dbReference type="ARBA" id="ARBA00022989"/>
    </source>
</evidence>
<name>A0A560GYN2_9PROT</name>
<accession>A0A560GYN2</accession>
<keyword evidence="2" id="KW-0813">Transport</keyword>
<keyword evidence="5 9" id="KW-0812">Transmembrane</keyword>
<dbReference type="InterPro" id="IPR027463">
    <property type="entry name" value="AcrB_DN_DC_subdom"/>
</dbReference>
<keyword evidence="6 9" id="KW-1133">Transmembrane helix</keyword>
<feature type="transmembrane region" description="Helical" evidence="9">
    <location>
        <begin position="335"/>
        <end position="354"/>
    </location>
</feature>
<evidence type="ECO:0000256" key="4">
    <source>
        <dbReference type="ARBA" id="ARBA00022519"/>
    </source>
</evidence>
<dbReference type="SUPFAM" id="SSF82714">
    <property type="entry name" value="Multidrug efflux transporter AcrB TolC docking domain, DN and DC subdomains"/>
    <property type="match status" value="2"/>
</dbReference>
<evidence type="ECO:0000313" key="10">
    <source>
        <dbReference type="EMBL" id="TWB39136.1"/>
    </source>
</evidence>
<dbReference type="SUPFAM" id="SSF82693">
    <property type="entry name" value="Multidrug efflux transporter AcrB pore domain, PN1, PN2, PC1 and PC2 subdomains"/>
    <property type="match status" value="4"/>
</dbReference>
<feature type="transmembrane region" description="Helical" evidence="9">
    <location>
        <begin position="959"/>
        <end position="981"/>
    </location>
</feature>
<dbReference type="GO" id="GO:0042910">
    <property type="term" value="F:xenobiotic transmembrane transporter activity"/>
    <property type="evidence" value="ECO:0007669"/>
    <property type="project" value="TreeGrafter"/>
</dbReference>
<keyword evidence="3" id="KW-1003">Cell membrane</keyword>
<dbReference type="Gene3D" id="1.20.1640.10">
    <property type="entry name" value="Multidrug efflux transporter AcrB transmembrane domain"/>
    <property type="match status" value="2"/>
</dbReference>
<sequence>MNVSGPFIRRPIATTLLVVGVLLLGCLGYRLLPVAALPSVDLATIQVSAQLPGAGPDVMASSVTTPLERPLGAISGLTGMNSISAYGTSLITLQFNPGRDIDAAAQDVQAALNGAAGLLPLSLMPSRPSYSKVNPADTPILILALTSDTLPLNTVGDYADTVLSQKLSQIKGVGLVTLEGGQKRAVRLQVNPTALSGLGLSLADVRTAIAATTADLPKGSLDGPRLSYQIDADDQLFDAAAYQDTIIAYSDGAPVRLRDVARAVDGVENDTLAGWYNGKPAIILDIRRQPGANIIDTVAAIRKQMPQLQAALPPSIGIAVVADRTETIRASIAEVQTTLVVTIALVVMVIFLFLRRFWATVIPSVTLPVSLIATFGVMAVAGFSVDNLSLMALTIASGFVVDDAIVMIENIVRHMEAGHPPLHAALKGARQIGFTIVSLTVSLVAVFIPLLLMGGIIGRLFREFAVTLSAAIIISAVVSLTLTPMMCARLLTGAPSDSRPNALFRWSEGVFTRAVGAYERGLLWVFRHRRLTLAATLAMLAGAGLLYGVVPKGFLPQQDTGLIIGVLDAAPGMSFSALSDRQRQIADILGRDPAVATVAAVTGGGSLNTSGNAGRLFIGLKPRGERPAADVVARRLAAATAGVGNVRLHLQPAQDIQVDTRAARAGHVLTLHAADRSDLTTWAPRLIQAMERRPELADVAGEPLGGAPQARLRINRDAAARADISLQAIDDALYDAFGQRQVATVYGQQNQYHVILEVDPRFRDGPATFQLLRLRSASGDMVPLSALATVEMGDTPPALIHEGLFPATTIAFNIGDGYALDQALTALDQAIGTVGLPPAITTSLSGVAGEFRGSLGSQAGLVLAALVTVYIVLGVLYESYIHPVTILSTLPSAGVGALLALMLTGHDLNLISLIGIVLLIGIVKKNAIMMIDFALEAQRGGLSAQAAIHQACLQRFRPIMMTTLAALLSALPLALAGGTGAELRQPLGIAIVGGLVVSQVLTLYSTPVVYLAFERVRVSFGRWRGDRDGTDAVTTASPPVHPMPTPARQVAE</sequence>
<dbReference type="FunFam" id="1.20.1640.10:FF:000001">
    <property type="entry name" value="Efflux pump membrane transporter"/>
    <property type="match status" value="1"/>
</dbReference>
<keyword evidence="7 9" id="KW-0472">Membrane</keyword>
<evidence type="ECO:0000256" key="1">
    <source>
        <dbReference type="ARBA" id="ARBA00004429"/>
    </source>
</evidence>
<feature type="transmembrane region" description="Helical" evidence="9">
    <location>
        <begin position="897"/>
        <end position="923"/>
    </location>
</feature>
<dbReference type="RefSeq" id="WP_145734523.1">
    <property type="nucleotide sequence ID" value="NZ_VITR01000011.1"/>
</dbReference>
<dbReference type="OrthoDB" id="9806532at2"/>
<evidence type="ECO:0000313" key="11">
    <source>
        <dbReference type="Proteomes" id="UP000315751"/>
    </source>
</evidence>
<keyword evidence="4" id="KW-0997">Cell inner membrane</keyword>
<feature type="transmembrane region" description="Helical" evidence="9">
    <location>
        <begin position="464"/>
        <end position="482"/>
    </location>
</feature>
<dbReference type="InterPro" id="IPR001036">
    <property type="entry name" value="Acrflvin-R"/>
</dbReference>
<protein>
    <submittedName>
        <fullName evidence="10">Multidrug efflux pump</fullName>
    </submittedName>
</protein>
<dbReference type="PANTHER" id="PTHR32063">
    <property type="match status" value="1"/>
</dbReference>
<comment type="caution">
    <text evidence="10">The sequence shown here is derived from an EMBL/GenBank/DDBJ whole genome shotgun (WGS) entry which is preliminary data.</text>
</comment>
<evidence type="ECO:0000256" key="9">
    <source>
        <dbReference type="SAM" id="Phobius"/>
    </source>
</evidence>
<evidence type="ECO:0000256" key="8">
    <source>
        <dbReference type="SAM" id="MobiDB-lite"/>
    </source>
</evidence>
<dbReference type="PRINTS" id="PR00702">
    <property type="entry name" value="ACRIFLAVINRP"/>
</dbReference>
<dbReference type="Pfam" id="PF00873">
    <property type="entry name" value="ACR_tran"/>
    <property type="match status" value="1"/>
</dbReference>
<dbReference type="Gene3D" id="3.30.70.1430">
    <property type="entry name" value="Multidrug efflux transporter AcrB pore domain"/>
    <property type="match status" value="2"/>
</dbReference>
<feature type="transmembrane region" description="Helical" evidence="9">
    <location>
        <begin position="859"/>
        <end position="877"/>
    </location>
</feature>
<feature type="region of interest" description="Disordered" evidence="8">
    <location>
        <begin position="1028"/>
        <end position="1052"/>
    </location>
</feature>
<organism evidence="10 11">
    <name type="scientific">Nitrospirillum amazonense</name>
    <dbReference type="NCBI Taxonomy" id="28077"/>
    <lineage>
        <taxon>Bacteria</taxon>
        <taxon>Pseudomonadati</taxon>
        <taxon>Pseudomonadota</taxon>
        <taxon>Alphaproteobacteria</taxon>
        <taxon>Rhodospirillales</taxon>
        <taxon>Azospirillaceae</taxon>
        <taxon>Nitrospirillum</taxon>
    </lineage>
</organism>
<dbReference type="Gene3D" id="3.30.70.1440">
    <property type="entry name" value="Multidrug efflux transporter AcrB pore domain"/>
    <property type="match status" value="1"/>
</dbReference>
<evidence type="ECO:0000256" key="2">
    <source>
        <dbReference type="ARBA" id="ARBA00022448"/>
    </source>
</evidence>
<feature type="transmembrane region" description="Helical" evidence="9">
    <location>
        <begin position="531"/>
        <end position="550"/>
    </location>
</feature>
<dbReference type="Proteomes" id="UP000315751">
    <property type="component" value="Unassembled WGS sequence"/>
</dbReference>
<gene>
    <name evidence="10" type="ORF">FBZ90_111133</name>
</gene>
<dbReference type="EMBL" id="VITR01000011">
    <property type="protein sequence ID" value="TWB39136.1"/>
    <property type="molecule type" value="Genomic_DNA"/>
</dbReference>
<reference evidence="10 11" key="1">
    <citation type="submission" date="2019-06" db="EMBL/GenBank/DDBJ databases">
        <title>Genomic Encyclopedia of Type Strains, Phase IV (KMG-V): Genome sequencing to study the core and pangenomes of soil and plant-associated prokaryotes.</title>
        <authorList>
            <person name="Whitman W."/>
        </authorList>
    </citation>
    <scope>NUCLEOTIDE SEQUENCE [LARGE SCALE GENOMIC DNA]</scope>
    <source>
        <strain evidence="10 11">BR 11622</strain>
    </source>
</reference>
<feature type="transmembrane region" description="Helical" evidence="9">
    <location>
        <begin position="987"/>
        <end position="1013"/>
    </location>
</feature>
<feature type="transmembrane region" description="Helical" evidence="9">
    <location>
        <begin position="361"/>
        <end position="384"/>
    </location>
</feature>
<dbReference type="SUPFAM" id="SSF82866">
    <property type="entry name" value="Multidrug efflux transporter AcrB transmembrane domain"/>
    <property type="match status" value="2"/>
</dbReference>
<dbReference type="Gene3D" id="3.30.70.1320">
    <property type="entry name" value="Multidrug efflux transporter AcrB pore domain like"/>
    <property type="match status" value="1"/>
</dbReference>
<dbReference type="Gene3D" id="3.30.2090.10">
    <property type="entry name" value="Multidrug efflux transporter AcrB TolC docking domain, DN and DC subdomains"/>
    <property type="match status" value="2"/>
</dbReference>
<keyword evidence="11" id="KW-1185">Reference proteome</keyword>
<evidence type="ECO:0000256" key="3">
    <source>
        <dbReference type="ARBA" id="ARBA00022475"/>
    </source>
</evidence>
<dbReference type="GO" id="GO:0005886">
    <property type="term" value="C:plasma membrane"/>
    <property type="evidence" value="ECO:0007669"/>
    <property type="project" value="UniProtKB-SubCell"/>
</dbReference>
<dbReference type="AlphaFoldDB" id="A0A560GYN2"/>
<evidence type="ECO:0000256" key="5">
    <source>
        <dbReference type="ARBA" id="ARBA00022692"/>
    </source>
</evidence>
<comment type="subcellular location">
    <subcellularLocation>
        <location evidence="1">Cell inner membrane</location>
        <topology evidence="1">Multi-pass membrane protein</topology>
    </subcellularLocation>
</comment>
<feature type="transmembrane region" description="Helical" evidence="9">
    <location>
        <begin position="432"/>
        <end position="458"/>
    </location>
</feature>